<evidence type="ECO:0000313" key="2">
    <source>
        <dbReference type="EMBL" id="GAA5018229.1"/>
    </source>
</evidence>
<dbReference type="Proteomes" id="UP001500427">
    <property type="component" value="Unassembled WGS sequence"/>
</dbReference>
<dbReference type="PANTHER" id="PTHR46623:SF6">
    <property type="entry name" value="ALPHA_BETA-HYDROLASES SUPERFAMILY PROTEIN"/>
    <property type="match status" value="1"/>
</dbReference>
<dbReference type="GO" id="GO:0016787">
    <property type="term" value="F:hydrolase activity"/>
    <property type="evidence" value="ECO:0007669"/>
    <property type="project" value="UniProtKB-KW"/>
</dbReference>
<dbReference type="EMBL" id="BAABIW010000006">
    <property type="protein sequence ID" value="GAA5018229.1"/>
    <property type="molecule type" value="Genomic_DNA"/>
</dbReference>
<evidence type="ECO:0000259" key="1">
    <source>
        <dbReference type="Pfam" id="PF01738"/>
    </source>
</evidence>
<reference evidence="3" key="1">
    <citation type="journal article" date="2019" name="Int. J. Syst. Evol. Microbiol.">
        <title>The Global Catalogue of Microorganisms (GCM) 10K type strain sequencing project: providing services to taxonomists for standard genome sequencing and annotation.</title>
        <authorList>
            <consortium name="The Broad Institute Genomics Platform"/>
            <consortium name="The Broad Institute Genome Sequencing Center for Infectious Disease"/>
            <person name="Wu L."/>
            <person name="Ma J."/>
        </authorList>
    </citation>
    <scope>NUCLEOTIDE SEQUENCE [LARGE SCALE GENOMIC DNA]</scope>
    <source>
        <strain evidence="3">JCM 17687</strain>
    </source>
</reference>
<dbReference type="PANTHER" id="PTHR46623">
    <property type="entry name" value="CARBOXYMETHYLENEBUTENOLIDASE-RELATED"/>
    <property type="match status" value="1"/>
</dbReference>
<dbReference type="Pfam" id="PF01738">
    <property type="entry name" value="DLH"/>
    <property type="match status" value="1"/>
</dbReference>
<organism evidence="2 3">
    <name type="scientific">Terrabacter aeriphilus</name>
    <dbReference type="NCBI Taxonomy" id="515662"/>
    <lineage>
        <taxon>Bacteria</taxon>
        <taxon>Bacillati</taxon>
        <taxon>Actinomycetota</taxon>
        <taxon>Actinomycetes</taxon>
        <taxon>Micrococcales</taxon>
        <taxon>Intrasporangiaceae</taxon>
        <taxon>Terrabacter</taxon>
    </lineage>
</organism>
<gene>
    <name evidence="2" type="ORF">GCM10023258_04910</name>
</gene>
<dbReference type="InterPro" id="IPR029058">
    <property type="entry name" value="AB_hydrolase_fold"/>
</dbReference>
<keyword evidence="2" id="KW-0378">Hydrolase</keyword>
<dbReference type="InterPro" id="IPR002925">
    <property type="entry name" value="Dienelactn_hydro"/>
</dbReference>
<sequence>MTSEPTTATPTDVTITTDAGAMPAHRWLPPGGQGPGIVLLQEIFGVSAYVRRRAADLAALGYVVVAPEVFWRLGVTTPVEGEDALTRGMGLVQQLDWPAAVGDATAAVEWLRDRDEVTAGVGAVGFCFGGGLGFNVAAHLEAEGGPALDALVSYYGSALPGLHENLTVSAPSLHHFGLADSFIDTDTVRRIEGSLVAQPATVFETYAGADHAFDNDDMPWHHPAASALAWATTTEFLREHLPTA</sequence>
<dbReference type="Gene3D" id="3.40.50.1820">
    <property type="entry name" value="alpha/beta hydrolase"/>
    <property type="match status" value="1"/>
</dbReference>
<dbReference type="InterPro" id="IPR051049">
    <property type="entry name" value="Dienelactone_hydrolase-like"/>
</dbReference>
<dbReference type="RefSeq" id="WP_345505839.1">
    <property type="nucleotide sequence ID" value="NZ_BAABIW010000006.1"/>
</dbReference>
<protein>
    <submittedName>
        <fullName evidence="2">Dienelactone hydrolase family protein</fullName>
    </submittedName>
</protein>
<accession>A0ABP9J4W6</accession>
<comment type="caution">
    <text evidence="2">The sequence shown here is derived from an EMBL/GenBank/DDBJ whole genome shotgun (WGS) entry which is preliminary data.</text>
</comment>
<dbReference type="SUPFAM" id="SSF53474">
    <property type="entry name" value="alpha/beta-Hydrolases"/>
    <property type="match status" value="1"/>
</dbReference>
<proteinExistence type="predicted"/>
<name>A0ABP9J4W6_9MICO</name>
<keyword evidence="3" id="KW-1185">Reference proteome</keyword>
<feature type="domain" description="Dienelactone hydrolase" evidence="1">
    <location>
        <begin position="29"/>
        <end position="240"/>
    </location>
</feature>
<evidence type="ECO:0000313" key="3">
    <source>
        <dbReference type="Proteomes" id="UP001500427"/>
    </source>
</evidence>